<dbReference type="Gene3D" id="1.25.40.10">
    <property type="entry name" value="Tetratricopeptide repeat domain"/>
    <property type="match status" value="1"/>
</dbReference>
<evidence type="ECO:0008006" key="5">
    <source>
        <dbReference type="Google" id="ProtNLM"/>
    </source>
</evidence>
<organism evidence="3 4">
    <name type="scientific">Papaver atlanticum</name>
    <dbReference type="NCBI Taxonomy" id="357466"/>
    <lineage>
        <taxon>Eukaryota</taxon>
        <taxon>Viridiplantae</taxon>
        <taxon>Streptophyta</taxon>
        <taxon>Embryophyta</taxon>
        <taxon>Tracheophyta</taxon>
        <taxon>Spermatophyta</taxon>
        <taxon>Magnoliopsida</taxon>
        <taxon>Ranunculales</taxon>
        <taxon>Papaveraceae</taxon>
        <taxon>Papaveroideae</taxon>
        <taxon>Papaver</taxon>
    </lineage>
</organism>
<evidence type="ECO:0000256" key="1">
    <source>
        <dbReference type="ARBA" id="ARBA00022737"/>
    </source>
</evidence>
<dbReference type="Proteomes" id="UP001202328">
    <property type="component" value="Unassembled WGS sequence"/>
</dbReference>
<dbReference type="PROSITE" id="PS51375">
    <property type="entry name" value="PPR"/>
    <property type="match status" value="2"/>
</dbReference>
<accession>A0AAD4RXJ0</accession>
<evidence type="ECO:0000256" key="2">
    <source>
        <dbReference type="PROSITE-ProRule" id="PRU00708"/>
    </source>
</evidence>
<comment type="caution">
    <text evidence="3">The sequence shown here is derived from an EMBL/GenBank/DDBJ whole genome shotgun (WGS) entry which is preliminary data.</text>
</comment>
<dbReference type="EMBL" id="JAJJMB010017331">
    <property type="protein sequence ID" value="KAI3839831.1"/>
    <property type="molecule type" value="Genomic_DNA"/>
</dbReference>
<dbReference type="InterPro" id="IPR011990">
    <property type="entry name" value="TPR-like_helical_dom_sf"/>
</dbReference>
<proteinExistence type="predicted"/>
<name>A0AAD4RXJ0_9MAGN</name>
<feature type="repeat" description="PPR" evidence="2">
    <location>
        <begin position="220"/>
        <end position="254"/>
    </location>
</feature>
<gene>
    <name evidence="3" type="ORF">MKW98_010136</name>
</gene>
<keyword evidence="4" id="KW-1185">Reference proteome</keyword>
<evidence type="ECO:0000313" key="3">
    <source>
        <dbReference type="EMBL" id="KAI3839831.1"/>
    </source>
</evidence>
<dbReference type="PANTHER" id="PTHR46862:SF5">
    <property type="entry name" value="OS02G0170000 PROTEIN"/>
    <property type="match status" value="1"/>
</dbReference>
<keyword evidence="1" id="KW-0677">Repeat</keyword>
<dbReference type="InterPro" id="IPR002885">
    <property type="entry name" value="PPR_rpt"/>
</dbReference>
<evidence type="ECO:0000313" key="4">
    <source>
        <dbReference type="Proteomes" id="UP001202328"/>
    </source>
</evidence>
<dbReference type="PANTHER" id="PTHR46862">
    <property type="entry name" value="OS07G0661900 PROTEIN"/>
    <property type="match status" value="1"/>
</dbReference>
<sequence>MELEGIFTCRFSDCNSLKFDSRSSSTRRKTNFRTKWMICCRGKNNSRTTSITTVTDHDTPITKRDSLFIDKRGKLRSFDHKKLSRKKGGTLRGRGWKYGTGFVDGVFPVMSPTGQQLLNYLQNYNEAQLEDGISTIWNTLDSLSPTHTTWDDIINVIVQLRLNKQWDPTIMVCEWILYRSSFQPDIMCYNLLIDSYGHKSQYKKAESIYLQLMDARIVPNEDTYALLLRAYCSSGLLDKAEAVFSEMQKYGLPPRINLS</sequence>
<feature type="repeat" description="PPR" evidence="2">
    <location>
        <begin position="185"/>
        <end position="219"/>
    </location>
</feature>
<protein>
    <recommendedName>
        <fullName evidence="5">Pentatricopeptide repeat-containing protein</fullName>
    </recommendedName>
</protein>
<dbReference type="Pfam" id="PF13041">
    <property type="entry name" value="PPR_2"/>
    <property type="match status" value="1"/>
</dbReference>
<reference evidence="3" key="1">
    <citation type="submission" date="2022-04" db="EMBL/GenBank/DDBJ databases">
        <title>A functionally conserved STORR gene fusion in Papaver species that diverged 16.8 million years ago.</title>
        <authorList>
            <person name="Catania T."/>
        </authorList>
    </citation>
    <scope>NUCLEOTIDE SEQUENCE</scope>
    <source>
        <strain evidence="3">S-188037</strain>
    </source>
</reference>
<dbReference type="AlphaFoldDB" id="A0AAD4RXJ0"/>
<dbReference type="NCBIfam" id="TIGR00756">
    <property type="entry name" value="PPR"/>
    <property type="match status" value="2"/>
</dbReference>